<keyword evidence="1" id="KW-0812">Transmembrane</keyword>
<proteinExistence type="predicted"/>
<gene>
    <name evidence="2" type="ORF">NCTC9836_00069</name>
</gene>
<keyword evidence="1" id="KW-1133">Transmembrane helix</keyword>
<reference evidence="2 3" key="1">
    <citation type="submission" date="2018-06" db="EMBL/GenBank/DDBJ databases">
        <authorList>
            <consortium name="Pathogen Informatics"/>
            <person name="Doyle S."/>
        </authorList>
    </citation>
    <scope>NUCLEOTIDE SEQUENCE [LARGE SCALE GENOMIC DNA]</scope>
    <source>
        <strain evidence="2 3">NCTC9836</strain>
    </source>
</reference>
<sequence>MLMFSFKNNKPLYDNYFKIYDVKSRKFKLTFLLLFVIFIISIISPAPMNYLQSIKEEMKLKSCDNLYDYIIPLSASFITIYVFYYDYKNKIYELITFYNRNNFNYIIFYRWITYILIFTMGSFVTGLIYYRSVGFLSISNLILSLRFIPNILFLCSLVLLLLTITKNVYASLFVLTSYYSIDLLSSGRIFKIVSIGASSNNFYYTISPAYFLVNRFILLLLSCIFVYISCKSSSKL</sequence>
<dbReference type="AlphaFoldDB" id="A0A381J3L4"/>
<feature type="transmembrane region" description="Helical" evidence="1">
    <location>
        <begin position="169"/>
        <end position="190"/>
    </location>
</feature>
<feature type="transmembrane region" description="Helical" evidence="1">
    <location>
        <begin position="210"/>
        <end position="230"/>
    </location>
</feature>
<feature type="transmembrane region" description="Helical" evidence="1">
    <location>
        <begin position="142"/>
        <end position="162"/>
    </location>
</feature>
<evidence type="ECO:0000313" key="3">
    <source>
        <dbReference type="Proteomes" id="UP000254664"/>
    </source>
</evidence>
<name>A0A381J3L4_9CLOT</name>
<evidence type="ECO:0000256" key="1">
    <source>
        <dbReference type="SAM" id="Phobius"/>
    </source>
</evidence>
<keyword evidence="3" id="KW-1185">Reference proteome</keyword>
<keyword evidence="1" id="KW-0472">Membrane</keyword>
<evidence type="ECO:0000313" key="2">
    <source>
        <dbReference type="EMBL" id="SUY44934.1"/>
    </source>
</evidence>
<organism evidence="2 3">
    <name type="scientific">Clostridium putrefaciens</name>
    <dbReference type="NCBI Taxonomy" id="99675"/>
    <lineage>
        <taxon>Bacteria</taxon>
        <taxon>Bacillati</taxon>
        <taxon>Bacillota</taxon>
        <taxon>Clostridia</taxon>
        <taxon>Eubacteriales</taxon>
        <taxon>Clostridiaceae</taxon>
        <taxon>Clostridium</taxon>
    </lineage>
</organism>
<protein>
    <submittedName>
        <fullName evidence="2">Uncharacterized protein</fullName>
    </submittedName>
</protein>
<feature type="transmembrane region" description="Helical" evidence="1">
    <location>
        <begin position="108"/>
        <end position="130"/>
    </location>
</feature>
<accession>A0A381J3L4</accession>
<feature type="transmembrane region" description="Helical" evidence="1">
    <location>
        <begin position="69"/>
        <end position="87"/>
    </location>
</feature>
<dbReference type="EMBL" id="UFWZ01000001">
    <property type="protein sequence ID" value="SUY44934.1"/>
    <property type="molecule type" value="Genomic_DNA"/>
</dbReference>
<dbReference type="Proteomes" id="UP000254664">
    <property type="component" value="Unassembled WGS sequence"/>
</dbReference>